<comment type="caution">
    <text evidence="1">The sequence shown here is derived from an EMBL/GenBank/DDBJ whole genome shotgun (WGS) entry which is preliminary data.</text>
</comment>
<proteinExistence type="predicted"/>
<feature type="non-terminal residue" evidence="1">
    <location>
        <position position="1"/>
    </location>
</feature>
<dbReference type="AlphaFoldDB" id="A0A9W7XCH8"/>
<gene>
    <name evidence="1" type="ORF">LPJ64_006448</name>
</gene>
<sequence length="69" mass="7698">PLYKTVDSGSQAESNDWDLVSYDDDVVPKSVKGPKWVWDKTKQKAAKLCQVASSVSLHRCKFKKADVAN</sequence>
<organism evidence="1 2">
    <name type="scientific">Coemansia asiatica</name>
    <dbReference type="NCBI Taxonomy" id="1052880"/>
    <lineage>
        <taxon>Eukaryota</taxon>
        <taxon>Fungi</taxon>
        <taxon>Fungi incertae sedis</taxon>
        <taxon>Zoopagomycota</taxon>
        <taxon>Kickxellomycotina</taxon>
        <taxon>Kickxellomycetes</taxon>
        <taxon>Kickxellales</taxon>
        <taxon>Kickxellaceae</taxon>
        <taxon>Coemansia</taxon>
    </lineage>
</organism>
<evidence type="ECO:0000313" key="1">
    <source>
        <dbReference type="EMBL" id="KAJ1641586.1"/>
    </source>
</evidence>
<evidence type="ECO:0000313" key="2">
    <source>
        <dbReference type="Proteomes" id="UP001145021"/>
    </source>
</evidence>
<keyword evidence="2" id="KW-1185">Reference proteome</keyword>
<accession>A0A9W7XCH8</accession>
<name>A0A9W7XCH8_9FUNG</name>
<dbReference type="EMBL" id="JANBOH010000895">
    <property type="protein sequence ID" value="KAJ1641586.1"/>
    <property type="molecule type" value="Genomic_DNA"/>
</dbReference>
<dbReference type="Proteomes" id="UP001145021">
    <property type="component" value="Unassembled WGS sequence"/>
</dbReference>
<protein>
    <submittedName>
        <fullName evidence="1">Uncharacterized protein</fullName>
    </submittedName>
</protein>
<reference evidence="1" key="1">
    <citation type="submission" date="2022-07" db="EMBL/GenBank/DDBJ databases">
        <title>Phylogenomic reconstructions and comparative analyses of Kickxellomycotina fungi.</title>
        <authorList>
            <person name="Reynolds N.K."/>
            <person name="Stajich J.E."/>
            <person name="Barry K."/>
            <person name="Grigoriev I.V."/>
            <person name="Crous P."/>
            <person name="Smith M.E."/>
        </authorList>
    </citation>
    <scope>NUCLEOTIDE SEQUENCE</scope>
    <source>
        <strain evidence="1">NBRC 105413</strain>
    </source>
</reference>